<accession>A0A5E4SVS8</accession>
<dbReference type="AlphaFoldDB" id="A0A5E4SVS8"/>
<reference evidence="2 3" key="1">
    <citation type="submission" date="2019-08" db="EMBL/GenBank/DDBJ databases">
        <authorList>
            <person name="Peeters C."/>
        </authorList>
    </citation>
    <scope>NUCLEOTIDE SEQUENCE [LARGE SCALE GENOMIC DNA]</scope>
    <source>
        <strain evidence="2 3">LMG 31113</strain>
    </source>
</reference>
<gene>
    <name evidence="2" type="ORF">PFI31113_00954</name>
</gene>
<feature type="region of interest" description="Disordered" evidence="1">
    <location>
        <begin position="58"/>
        <end position="92"/>
    </location>
</feature>
<protein>
    <submittedName>
        <fullName evidence="2">Uncharacterized protein</fullName>
    </submittedName>
</protein>
<evidence type="ECO:0000256" key="1">
    <source>
        <dbReference type="SAM" id="MobiDB-lite"/>
    </source>
</evidence>
<organism evidence="2 3">
    <name type="scientific">Pandoraea fibrosis</name>
    <dbReference type="NCBI Taxonomy" id="1891094"/>
    <lineage>
        <taxon>Bacteria</taxon>
        <taxon>Pseudomonadati</taxon>
        <taxon>Pseudomonadota</taxon>
        <taxon>Betaproteobacteria</taxon>
        <taxon>Burkholderiales</taxon>
        <taxon>Burkholderiaceae</taxon>
        <taxon>Pandoraea</taxon>
    </lineage>
</organism>
<evidence type="ECO:0000313" key="3">
    <source>
        <dbReference type="Proteomes" id="UP000382577"/>
    </source>
</evidence>
<dbReference type="Proteomes" id="UP000382577">
    <property type="component" value="Unassembled WGS sequence"/>
</dbReference>
<proteinExistence type="predicted"/>
<dbReference type="EMBL" id="CABPRW010000002">
    <property type="protein sequence ID" value="VVD77919.1"/>
    <property type="molecule type" value="Genomic_DNA"/>
</dbReference>
<sequence>MPRIALFAAGTAAVFDQSPATGPTARQVRATPYASRAWAILAGGLRLPMGCVVGARTSSSAAPPVPPASVGRAGELPTGKEGAGRKPFLRKGTPGSANNSWIARLVTAKSLIVERTCLTSWGVFSTSHHVFSTSRVFVHSPSLYTSLSLKLLKKKEKAEKKGAGSNENVRPRVGAFFPRVGASAYFLIHEFYPLPRVDSWKLVENISFKFNNLIRSTDQSTNPRVALRVVTPFEVKAGGQLI</sequence>
<evidence type="ECO:0000313" key="2">
    <source>
        <dbReference type="EMBL" id="VVD77919.1"/>
    </source>
</evidence>
<name>A0A5E4SVS8_9BURK</name>